<reference evidence="3 4" key="1">
    <citation type="submission" date="2017-02" db="EMBL/GenBank/DDBJ databases">
        <title>Complete genome sequences of Mycobacterium kansasii strains isolated from rhesus macaques.</title>
        <authorList>
            <person name="Panda A."/>
            <person name="Nagaraj S."/>
            <person name="Zhao X."/>
            <person name="Tettelin H."/>
            <person name="Detolla L.J."/>
        </authorList>
    </citation>
    <scope>NUCLEOTIDE SEQUENCE [LARGE SCALE GENOMIC DNA]</scope>
    <source>
        <strain evidence="1 3">11-3469</strain>
        <strain evidence="2 4">11-3813</strain>
    </source>
</reference>
<evidence type="ECO:0000313" key="1">
    <source>
        <dbReference type="EMBL" id="OOK72825.1"/>
    </source>
</evidence>
<dbReference type="AlphaFoldDB" id="A0A1V3X104"/>
<proteinExistence type="predicted"/>
<organism evidence="1 3">
    <name type="scientific">Mycobacterium kansasii</name>
    <dbReference type="NCBI Taxonomy" id="1768"/>
    <lineage>
        <taxon>Bacteria</taxon>
        <taxon>Bacillati</taxon>
        <taxon>Actinomycetota</taxon>
        <taxon>Actinomycetes</taxon>
        <taxon>Mycobacteriales</taxon>
        <taxon>Mycobacteriaceae</taxon>
        <taxon>Mycobacterium</taxon>
    </lineage>
</organism>
<comment type="caution">
    <text evidence="1">The sequence shown here is derived from an EMBL/GenBank/DDBJ whole genome shotgun (WGS) entry which is preliminary data.</text>
</comment>
<dbReference type="Proteomes" id="UP000189229">
    <property type="component" value="Unassembled WGS sequence"/>
</dbReference>
<dbReference type="EMBL" id="MVBN01000005">
    <property type="protein sequence ID" value="OOK72825.1"/>
    <property type="molecule type" value="Genomic_DNA"/>
</dbReference>
<name>A0A1V3X104_MYCKA</name>
<dbReference type="EMBL" id="MVBM01000003">
    <property type="protein sequence ID" value="OOK75719.1"/>
    <property type="molecule type" value="Genomic_DNA"/>
</dbReference>
<protein>
    <submittedName>
        <fullName evidence="1">Uncharacterized protein</fullName>
    </submittedName>
</protein>
<sequence>MELVIFRGNGQTGRLVTALALAAGHHVTLRDTPAAGVPERG</sequence>
<evidence type="ECO:0000313" key="3">
    <source>
        <dbReference type="Proteomes" id="UP000188532"/>
    </source>
</evidence>
<evidence type="ECO:0000313" key="4">
    <source>
        <dbReference type="Proteomes" id="UP000189229"/>
    </source>
</evidence>
<accession>A0A1V3X104</accession>
<gene>
    <name evidence="1" type="ORF">BZL29_4809</name>
    <name evidence="2" type="ORF">BZL30_3112</name>
</gene>
<evidence type="ECO:0000313" key="2">
    <source>
        <dbReference type="EMBL" id="OOK75719.1"/>
    </source>
</evidence>
<dbReference type="Proteomes" id="UP000188532">
    <property type="component" value="Unassembled WGS sequence"/>
</dbReference>